<proteinExistence type="predicted"/>
<evidence type="ECO:0000313" key="3">
    <source>
        <dbReference type="Proteomes" id="UP001372338"/>
    </source>
</evidence>
<dbReference type="EMBL" id="JAYWIO010000007">
    <property type="protein sequence ID" value="KAK7252628.1"/>
    <property type="molecule type" value="Genomic_DNA"/>
</dbReference>
<protein>
    <submittedName>
        <fullName evidence="2">Uncharacterized protein</fullName>
    </submittedName>
</protein>
<gene>
    <name evidence="2" type="ORF">RIF29_36713</name>
</gene>
<keyword evidence="1" id="KW-0812">Transmembrane</keyword>
<sequence length="73" mass="8105">MLGVGNANANASSGNSSTTYFYFPLFFLILSKQTLIIHFFHISPFTLSLSLSLSLYNSPLQDQDSNRLNGRIC</sequence>
<reference evidence="2 3" key="1">
    <citation type="submission" date="2024-01" db="EMBL/GenBank/DDBJ databases">
        <title>The genomes of 5 underutilized Papilionoideae crops provide insights into root nodulation and disease resistanc.</title>
        <authorList>
            <person name="Yuan L."/>
        </authorList>
    </citation>
    <scope>NUCLEOTIDE SEQUENCE [LARGE SCALE GENOMIC DNA]</scope>
    <source>
        <strain evidence="2">ZHUSHIDOU_FW_LH</strain>
        <tissue evidence="2">Leaf</tissue>
    </source>
</reference>
<keyword evidence="1" id="KW-0472">Membrane</keyword>
<comment type="caution">
    <text evidence="2">The sequence shown here is derived from an EMBL/GenBank/DDBJ whole genome shotgun (WGS) entry which is preliminary data.</text>
</comment>
<keyword evidence="1" id="KW-1133">Transmembrane helix</keyword>
<accession>A0AAN9EGZ7</accession>
<dbReference type="Proteomes" id="UP001372338">
    <property type="component" value="Unassembled WGS sequence"/>
</dbReference>
<dbReference type="AlphaFoldDB" id="A0AAN9EGZ7"/>
<feature type="transmembrane region" description="Helical" evidence="1">
    <location>
        <begin position="20"/>
        <end position="40"/>
    </location>
</feature>
<keyword evidence="3" id="KW-1185">Reference proteome</keyword>
<evidence type="ECO:0000313" key="2">
    <source>
        <dbReference type="EMBL" id="KAK7252628.1"/>
    </source>
</evidence>
<evidence type="ECO:0000256" key="1">
    <source>
        <dbReference type="SAM" id="Phobius"/>
    </source>
</evidence>
<organism evidence="2 3">
    <name type="scientific">Crotalaria pallida</name>
    <name type="common">Smooth rattlebox</name>
    <name type="synonym">Crotalaria striata</name>
    <dbReference type="NCBI Taxonomy" id="3830"/>
    <lineage>
        <taxon>Eukaryota</taxon>
        <taxon>Viridiplantae</taxon>
        <taxon>Streptophyta</taxon>
        <taxon>Embryophyta</taxon>
        <taxon>Tracheophyta</taxon>
        <taxon>Spermatophyta</taxon>
        <taxon>Magnoliopsida</taxon>
        <taxon>eudicotyledons</taxon>
        <taxon>Gunneridae</taxon>
        <taxon>Pentapetalae</taxon>
        <taxon>rosids</taxon>
        <taxon>fabids</taxon>
        <taxon>Fabales</taxon>
        <taxon>Fabaceae</taxon>
        <taxon>Papilionoideae</taxon>
        <taxon>50 kb inversion clade</taxon>
        <taxon>genistoids sensu lato</taxon>
        <taxon>core genistoids</taxon>
        <taxon>Crotalarieae</taxon>
        <taxon>Crotalaria</taxon>
    </lineage>
</organism>
<name>A0AAN9EGZ7_CROPI</name>